<dbReference type="PANTHER" id="PTHR11803:SF58">
    <property type="entry name" value="PROTEIN HMF1-RELATED"/>
    <property type="match status" value="1"/>
</dbReference>
<organism evidence="2 3">
    <name type="scientific">Leucobacter coleopterorum</name>
    <dbReference type="NCBI Taxonomy" id="2714933"/>
    <lineage>
        <taxon>Bacteria</taxon>
        <taxon>Bacillati</taxon>
        <taxon>Actinomycetota</taxon>
        <taxon>Actinomycetes</taxon>
        <taxon>Micrococcales</taxon>
        <taxon>Microbacteriaceae</taxon>
        <taxon>Leucobacter</taxon>
    </lineage>
</organism>
<name>A0ABX6JZ64_9MICO</name>
<reference evidence="2 3" key="1">
    <citation type="submission" date="2020-03" db="EMBL/GenBank/DDBJ databases">
        <title>Leucobacter sp. nov., isolated from beetles.</title>
        <authorList>
            <person name="Hyun D.-W."/>
            <person name="Bae J.-W."/>
        </authorList>
    </citation>
    <scope>NUCLEOTIDE SEQUENCE [LARGE SCALE GENOMIC DNA]</scope>
    <source>
        <strain evidence="2 3">HDW9A</strain>
    </source>
</reference>
<dbReference type="EMBL" id="CP049933">
    <property type="protein sequence ID" value="QIM19614.1"/>
    <property type="molecule type" value="Genomic_DNA"/>
</dbReference>
<dbReference type="Gene3D" id="3.30.1330.40">
    <property type="entry name" value="RutC-like"/>
    <property type="match status" value="1"/>
</dbReference>
<protein>
    <submittedName>
        <fullName evidence="2">RidA family protein</fullName>
    </submittedName>
</protein>
<proteinExistence type="inferred from homology"/>
<dbReference type="CDD" id="cd00448">
    <property type="entry name" value="YjgF_YER057c_UK114_family"/>
    <property type="match status" value="1"/>
</dbReference>
<dbReference type="PANTHER" id="PTHR11803">
    <property type="entry name" value="2-IMINOBUTANOATE/2-IMINOPROPANOATE DEAMINASE RIDA"/>
    <property type="match status" value="1"/>
</dbReference>
<dbReference type="InterPro" id="IPR035959">
    <property type="entry name" value="RutC-like_sf"/>
</dbReference>
<dbReference type="InterPro" id="IPR006175">
    <property type="entry name" value="YjgF/YER057c/UK114"/>
</dbReference>
<dbReference type="Pfam" id="PF01042">
    <property type="entry name" value="Ribonuc_L-PSP"/>
    <property type="match status" value="1"/>
</dbReference>
<dbReference type="SUPFAM" id="SSF55298">
    <property type="entry name" value="YjgF-like"/>
    <property type="match status" value="1"/>
</dbReference>
<evidence type="ECO:0000313" key="3">
    <source>
        <dbReference type="Proteomes" id="UP000503441"/>
    </source>
</evidence>
<evidence type="ECO:0000313" key="2">
    <source>
        <dbReference type="EMBL" id="QIM19614.1"/>
    </source>
</evidence>
<gene>
    <name evidence="2" type="ORF">G7066_01805</name>
</gene>
<accession>A0ABX6JZ64</accession>
<sequence length="136" mass="14518">MRRLAAIPGGTPPLGPYSQAVVANGFVFTAGQVPLEADGSSPNTFENEVARCIENLRDTLEAAGSGLECVVKVNGYLSSPEQLEPYNRVYARYFAAAPPARTTVCVSLWGVSMELDCVATLRDEAAAESHARQVRS</sequence>
<dbReference type="Proteomes" id="UP000503441">
    <property type="component" value="Chromosome"/>
</dbReference>
<comment type="similarity">
    <text evidence="1">Belongs to the RutC family.</text>
</comment>
<evidence type="ECO:0000256" key="1">
    <source>
        <dbReference type="ARBA" id="ARBA00010552"/>
    </source>
</evidence>
<keyword evidence="3" id="KW-1185">Reference proteome</keyword>